<reference evidence="18" key="2">
    <citation type="submission" date="2025-09" db="UniProtKB">
        <authorList>
            <consortium name="Ensembl"/>
        </authorList>
    </citation>
    <scope>IDENTIFICATION</scope>
</reference>
<proteinExistence type="inferred from homology"/>
<evidence type="ECO:0000259" key="17">
    <source>
        <dbReference type="Pfam" id="PF16205"/>
    </source>
</evidence>
<keyword evidence="19" id="KW-1185">Reference proteome</keyword>
<dbReference type="InterPro" id="IPR032440">
    <property type="entry name" value="Ribosomal_uS17_N"/>
</dbReference>
<evidence type="ECO:0000256" key="1">
    <source>
        <dbReference type="ARBA" id="ARBA00004496"/>
    </source>
</evidence>
<evidence type="ECO:0000256" key="10">
    <source>
        <dbReference type="ARBA" id="ARBA00022990"/>
    </source>
</evidence>
<evidence type="ECO:0000256" key="12">
    <source>
        <dbReference type="ARBA" id="ARBA00023274"/>
    </source>
</evidence>
<evidence type="ECO:0000256" key="14">
    <source>
        <dbReference type="ARBA" id="ARBA00035164"/>
    </source>
</evidence>
<dbReference type="CDD" id="cd00364">
    <property type="entry name" value="Ribosomal_uS17"/>
    <property type="match status" value="1"/>
</dbReference>
<keyword evidence="3" id="KW-0488">Methylation</keyword>
<evidence type="ECO:0000256" key="4">
    <source>
        <dbReference type="ARBA" id="ARBA00022490"/>
    </source>
</evidence>
<dbReference type="FunFam" id="2.40.50.1000:FF:000008">
    <property type="entry name" value="40S ribosomal protein S11"/>
    <property type="match status" value="1"/>
</dbReference>
<keyword evidence="10" id="KW-0007">Acetylation</keyword>
<dbReference type="PANTHER" id="PTHR10744">
    <property type="entry name" value="40S RIBOSOMAL PROTEIN S11 FAMILY MEMBER"/>
    <property type="match status" value="1"/>
</dbReference>
<comment type="subcellular location">
    <subcellularLocation>
        <location evidence="1">Cytoplasm</location>
    </subcellularLocation>
</comment>
<sequence>VQDIQNEGAYQKQSTIFQNKKTVLLGETGKEKLPRYCKNISLGFMTPEEIYRKCPFTGNVSIRGWILSGVVTKMKMQRTIVICGDYLHYIHKYNHFEKCHKNMSVHLSPCFRDVQISDIITTVCFNVLKVTKAVGTKKQFQEAGHLPTRHNEIKLFSYSHPTNHQKKKKKIVGVMWFIVVSVFTSLMASAIERLFIRLLAVFISSLVKCLLKYLEYFFNQAVFLYQVVRVIYIF</sequence>
<evidence type="ECO:0000256" key="3">
    <source>
        <dbReference type="ARBA" id="ARBA00022481"/>
    </source>
</evidence>
<evidence type="ECO:0000256" key="16">
    <source>
        <dbReference type="SAM" id="Phobius"/>
    </source>
</evidence>
<evidence type="ECO:0000256" key="7">
    <source>
        <dbReference type="ARBA" id="ARBA00022884"/>
    </source>
</evidence>
<evidence type="ECO:0000256" key="11">
    <source>
        <dbReference type="ARBA" id="ARBA00023139"/>
    </source>
</evidence>
<keyword evidence="9" id="KW-0689">Ribosomal protein</keyword>
<dbReference type="SUPFAM" id="SSF50249">
    <property type="entry name" value="Nucleic acid-binding proteins"/>
    <property type="match status" value="1"/>
</dbReference>
<keyword evidence="4" id="KW-0963">Cytoplasm</keyword>
<keyword evidence="7" id="KW-0694">RNA-binding</keyword>
<keyword evidence="16" id="KW-0812">Transmembrane</keyword>
<dbReference type="Pfam" id="PF16205">
    <property type="entry name" value="Ribosomal_S17_N"/>
    <property type="match status" value="1"/>
</dbReference>
<dbReference type="GO" id="GO:0022627">
    <property type="term" value="C:cytosolic small ribosomal subunit"/>
    <property type="evidence" value="ECO:0007669"/>
    <property type="project" value="TreeGrafter"/>
</dbReference>
<keyword evidence="5" id="KW-0597">Phosphoprotein</keyword>
<keyword evidence="13" id="KW-0449">Lipoprotein</keyword>
<dbReference type="GeneTree" id="ENSGT00390000002732"/>
<dbReference type="GO" id="GO:0006412">
    <property type="term" value="P:translation"/>
    <property type="evidence" value="ECO:0007669"/>
    <property type="project" value="InterPro"/>
</dbReference>
<evidence type="ECO:0000256" key="8">
    <source>
        <dbReference type="ARBA" id="ARBA00022934"/>
    </source>
</evidence>
<organism evidence="18 19">
    <name type="scientific">Cebus imitator</name>
    <name type="common">Panamanian white-faced capuchin</name>
    <name type="synonym">Cebus capucinus imitator</name>
    <dbReference type="NCBI Taxonomy" id="2715852"/>
    <lineage>
        <taxon>Eukaryota</taxon>
        <taxon>Metazoa</taxon>
        <taxon>Chordata</taxon>
        <taxon>Craniata</taxon>
        <taxon>Vertebrata</taxon>
        <taxon>Euteleostomi</taxon>
        <taxon>Mammalia</taxon>
        <taxon>Eutheria</taxon>
        <taxon>Euarchontoglires</taxon>
        <taxon>Primates</taxon>
        <taxon>Haplorrhini</taxon>
        <taxon>Platyrrhini</taxon>
        <taxon>Cebidae</taxon>
        <taxon>Cebinae</taxon>
        <taxon>Cebus</taxon>
    </lineage>
</organism>
<dbReference type="Pfam" id="PF00366">
    <property type="entry name" value="Ribosomal_S17"/>
    <property type="match status" value="1"/>
</dbReference>
<evidence type="ECO:0000313" key="18">
    <source>
        <dbReference type="Ensembl" id="ENSCCAP00000017618.1"/>
    </source>
</evidence>
<keyword evidence="16" id="KW-1133">Transmembrane helix</keyword>
<dbReference type="Gene3D" id="2.40.50.1000">
    <property type="match status" value="1"/>
</dbReference>
<dbReference type="PANTHER" id="PTHR10744:SF52">
    <property type="entry name" value="SMALL RIBOSOMAL SUBUNIT PROTEIN US17"/>
    <property type="match status" value="1"/>
</dbReference>
<reference evidence="18" key="1">
    <citation type="submission" date="2025-08" db="UniProtKB">
        <authorList>
            <consortium name="Ensembl"/>
        </authorList>
    </citation>
    <scope>IDENTIFICATION</scope>
</reference>
<evidence type="ECO:0000313" key="19">
    <source>
        <dbReference type="Proteomes" id="UP000233040"/>
    </source>
</evidence>
<dbReference type="InterPro" id="IPR000266">
    <property type="entry name" value="Ribosomal_uS17"/>
</dbReference>
<keyword evidence="6" id="KW-0699">rRNA-binding</keyword>
<dbReference type="Ensembl" id="ENSCCAT00000035082.1">
    <property type="protein sequence ID" value="ENSCCAP00000017618.1"/>
    <property type="gene ID" value="ENSCCAG00000026616.1"/>
</dbReference>
<dbReference type="STRING" id="9516.ENSCCAP00000017618"/>
<evidence type="ECO:0000256" key="5">
    <source>
        <dbReference type="ARBA" id="ARBA00022553"/>
    </source>
</evidence>
<keyword evidence="8" id="KW-0164">Citrullination</keyword>
<name>A0A2K5QNZ7_CEBIM</name>
<evidence type="ECO:0000256" key="2">
    <source>
        <dbReference type="ARBA" id="ARBA00010254"/>
    </source>
</evidence>
<dbReference type="Proteomes" id="UP000233040">
    <property type="component" value="Unassembled WGS sequence"/>
</dbReference>
<dbReference type="InterPro" id="IPR012340">
    <property type="entry name" value="NA-bd_OB-fold"/>
</dbReference>
<dbReference type="GO" id="GO:0003735">
    <property type="term" value="F:structural constituent of ribosome"/>
    <property type="evidence" value="ECO:0007669"/>
    <property type="project" value="InterPro"/>
</dbReference>
<keyword evidence="16" id="KW-0472">Membrane</keyword>
<dbReference type="AlphaFoldDB" id="A0A2K5QNZ7"/>
<feature type="domain" description="Small ribosomal subunit protein uS17 N-terminal" evidence="17">
    <location>
        <begin position="5"/>
        <end position="67"/>
    </location>
</feature>
<evidence type="ECO:0000256" key="15">
    <source>
        <dbReference type="ARBA" id="ARBA00035471"/>
    </source>
</evidence>
<keyword evidence="11" id="KW-0564">Palmitate</keyword>
<evidence type="ECO:0000256" key="9">
    <source>
        <dbReference type="ARBA" id="ARBA00022980"/>
    </source>
</evidence>
<accession>A0A2K5QNZ7</accession>
<feature type="transmembrane region" description="Helical" evidence="16">
    <location>
        <begin position="171"/>
        <end position="188"/>
    </location>
</feature>
<comment type="similarity">
    <text evidence="2">Belongs to the universal ribosomal protein uS17 family.</text>
</comment>
<evidence type="ECO:0000256" key="13">
    <source>
        <dbReference type="ARBA" id="ARBA00023288"/>
    </source>
</evidence>
<dbReference type="GO" id="GO:0019843">
    <property type="term" value="F:rRNA binding"/>
    <property type="evidence" value="ECO:0007669"/>
    <property type="project" value="UniProtKB-KW"/>
</dbReference>
<evidence type="ECO:0000256" key="6">
    <source>
        <dbReference type="ARBA" id="ARBA00022730"/>
    </source>
</evidence>
<keyword evidence="12" id="KW-0687">Ribonucleoprotein</keyword>
<protein>
    <recommendedName>
        <fullName evidence="14">Small ribosomal subunit protein uS17</fullName>
    </recommendedName>
    <alternativeName>
        <fullName evidence="15">40S ribosomal protein S11</fullName>
    </alternativeName>
</protein>